<dbReference type="RefSeq" id="XP_026601876.1">
    <property type="nucleotide sequence ID" value="XM_026749844.1"/>
</dbReference>
<dbReference type="STRING" id="1810919.A0A3D8RFB7"/>
<dbReference type="CDD" id="cd00067">
    <property type="entry name" value="GAL4"/>
    <property type="match status" value="1"/>
</dbReference>
<feature type="compositionally biased region" description="Low complexity" evidence="5">
    <location>
        <begin position="239"/>
        <end position="250"/>
    </location>
</feature>
<keyword evidence="2" id="KW-0238">DNA-binding</keyword>
<dbReference type="PROSITE" id="PS00463">
    <property type="entry name" value="ZN2_CY6_FUNGAL_1"/>
    <property type="match status" value="1"/>
</dbReference>
<evidence type="ECO:0000256" key="5">
    <source>
        <dbReference type="SAM" id="MobiDB-lite"/>
    </source>
</evidence>
<name>A0A3D8RFB7_9EURO</name>
<evidence type="ECO:0000259" key="6">
    <source>
        <dbReference type="PROSITE" id="PS50048"/>
    </source>
</evidence>
<keyword evidence="1" id="KW-0805">Transcription regulation</keyword>
<evidence type="ECO:0000256" key="4">
    <source>
        <dbReference type="ARBA" id="ARBA00023242"/>
    </source>
</evidence>
<proteinExistence type="predicted"/>
<evidence type="ECO:0000256" key="2">
    <source>
        <dbReference type="ARBA" id="ARBA00023125"/>
    </source>
</evidence>
<feature type="region of interest" description="Disordered" evidence="5">
    <location>
        <begin position="233"/>
        <end position="253"/>
    </location>
</feature>
<dbReference type="GO" id="GO:0003677">
    <property type="term" value="F:DNA binding"/>
    <property type="evidence" value="ECO:0007669"/>
    <property type="project" value="UniProtKB-KW"/>
</dbReference>
<dbReference type="EMBL" id="PVWQ01000009">
    <property type="protein sequence ID" value="RDW72656.1"/>
    <property type="molecule type" value="Genomic_DNA"/>
</dbReference>
<sequence>MTTAVECMTSITLTQPAVMDPSADKKRNKLGYHRTSVACVHCRRRKIRCLVAADDPQGRCENCIRLRKECQFFPVDQQPPIEKKSRPNSRIETISNDPSTASSSPPTMGEQTDAYYHYQHMPLSAGPEVATFNAAHYPSPIAPFAPSGYPPQLESRSRLTRYGAGVDAAAPNPMDPSTVPWDEFTTIPPDQQMLANMAAAGKPMVNVNMPHHPHVWSQPATPIAAMPPNAQLPGAPTVPSQQQPLSPSSPYAVQPDGSVWQMAPTPTRSMTFPAQQNMPAQYPSPGGFAQPMPPDLKRRVTSPGQGYPIHPQSPPADMQGTPVPVTYAAQPAAMGYPNWQEVSGLPNVNMVPYPIYTDAQQAAYGSPPMGPPGSAHGHQ</sequence>
<feature type="compositionally biased region" description="Polar residues" evidence="5">
    <location>
        <begin position="88"/>
        <end position="109"/>
    </location>
</feature>
<protein>
    <submittedName>
        <fullName evidence="7">Putative Zn(II)2Cys6 transcription factor</fullName>
    </submittedName>
</protein>
<dbReference type="PANTHER" id="PTHR48192">
    <property type="entry name" value="ZN(2)-C6 FUNGAL-TYPE DOMAIN-CONTAINING PROTEIN"/>
    <property type="match status" value="1"/>
</dbReference>
<accession>A0A3D8RFB7</accession>
<dbReference type="SMART" id="SM00066">
    <property type="entry name" value="GAL4"/>
    <property type="match status" value="1"/>
</dbReference>
<dbReference type="SUPFAM" id="SSF57701">
    <property type="entry name" value="Zn2/Cys6 DNA-binding domain"/>
    <property type="match status" value="1"/>
</dbReference>
<evidence type="ECO:0000256" key="3">
    <source>
        <dbReference type="ARBA" id="ARBA00023163"/>
    </source>
</evidence>
<feature type="region of interest" description="Disordered" evidence="5">
    <location>
        <begin position="77"/>
        <end position="109"/>
    </location>
</feature>
<dbReference type="PANTHER" id="PTHR48192:SF1">
    <property type="entry name" value="ZN(II)2CYS6 TRANSCRIPTION FACTOR (EUROFUNG)"/>
    <property type="match status" value="1"/>
</dbReference>
<evidence type="ECO:0000313" key="8">
    <source>
        <dbReference type="Proteomes" id="UP000256690"/>
    </source>
</evidence>
<keyword evidence="4" id="KW-0539">Nucleus</keyword>
<dbReference type="GO" id="GO:0008270">
    <property type="term" value="F:zinc ion binding"/>
    <property type="evidence" value="ECO:0007669"/>
    <property type="project" value="InterPro"/>
</dbReference>
<keyword evidence="3" id="KW-0804">Transcription</keyword>
<dbReference type="GeneID" id="38118198"/>
<comment type="caution">
    <text evidence="7">The sequence shown here is derived from an EMBL/GenBank/DDBJ whole genome shotgun (WGS) entry which is preliminary data.</text>
</comment>
<dbReference type="Pfam" id="PF00172">
    <property type="entry name" value="Zn_clus"/>
    <property type="match status" value="1"/>
</dbReference>
<dbReference type="Proteomes" id="UP000256690">
    <property type="component" value="Unassembled WGS sequence"/>
</dbReference>
<dbReference type="AlphaFoldDB" id="A0A3D8RFB7"/>
<feature type="domain" description="Zn(2)-C6 fungal-type" evidence="6">
    <location>
        <begin position="38"/>
        <end position="72"/>
    </location>
</feature>
<evidence type="ECO:0000256" key="1">
    <source>
        <dbReference type="ARBA" id="ARBA00023015"/>
    </source>
</evidence>
<dbReference type="OrthoDB" id="4150019at2759"/>
<dbReference type="InterPro" id="IPR001138">
    <property type="entry name" value="Zn2Cys6_DnaBD"/>
</dbReference>
<evidence type="ECO:0000313" key="7">
    <source>
        <dbReference type="EMBL" id="RDW72656.1"/>
    </source>
</evidence>
<gene>
    <name evidence="7" type="ORF">DSM5745_07828</name>
</gene>
<dbReference type="Gene3D" id="4.10.240.10">
    <property type="entry name" value="Zn(2)-C6 fungal-type DNA-binding domain"/>
    <property type="match status" value="1"/>
</dbReference>
<dbReference type="PROSITE" id="PS50048">
    <property type="entry name" value="ZN2_CY6_FUNGAL_2"/>
    <property type="match status" value="1"/>
</dbReference>
<keyword evidence="8" id="KW-1185">Reference proteome</keyword>
<reference evidence="7 8" key="1">
    <citation type="journal article" date="2018" name="IMA Fungus">
        <title>IMA Genome-F 9: Draft genome sequence of Annulohypoxylon stygium, Aspergillus mulundensis, Berkeleyomyces basicola (syn. Thielaviopsis basicola), Ceratocystis smalleyi, two Cercospora beticola strains, Coleophoma cylindrospora, Fusarium fracticaudum, Phialophora cf. hyalina, and Morchella septimelata.</title>
        <authorList>
            <person name="Wingfield B.D."/>
            <person name="Bills G.F."/>
            <person name="Dong Y."/>
            <person name="Huang W."/>
            <person name="Nel W.J."/>
            <person name="Swalarsk-Parry B.S."/>
            <person name="Vaghefi N."/>
            <person name="Wilken P.M."/>
            <person name="An Z."/>
            <person name="de Beer Z.W."/>
            <person name="De Vos L."/>
            <person name="Chen L."/>
            <person name="Duong T.A."/>
            <person name="Gao Y."/>
            <person name="Hammerbacher A."/>
            <person name="Kikkert J.R."/>
            <person name="Li Y."/>
            <person name="Li H."/>
            <person name="Li K."/>
            <person name="Li Q."/>
            <person name="Liu X."/>
            <person name="Ma X."/>
            <person name="Naidoo K."/>
            <person name="Pethybridge S.J."/>
            <person name="Sun J."/>
            <person name="Steenkamp E.T."/>
            <person name="van der Nest M.A."/>
            <person name="van Wyk S."/>
            <person name="Wingfield M.J."/>
            <person name="Xiong C."/>
            <person name="Yue Q."/>
            <person name="Zhang X."/>
        </authorList>
    </citation>
    <scope>NUCLEOTIDE SEQUENCE [LARGE SCALE GENOMIC DNA]</scope>
    <source>
        <strain evidence="7 8">DSM 5745</strain>
    </source>
</reference>
<organism evidence="7 8">
    <name type="scientific">Aspergillus mulundensis</name>
    <dbReference type="NCBI Taxonomy" id="1810919"/>
    <lineage>
        <taxon>Eukaryota</taxon>
        <taxon>Fungi</taxon>
        <taxon>Dikarya</taxon>
        <taxon>Ascomycota</taxon>
        <taxon>Pezizomycotina</taxon>
        <taxon>Eurotiomycetes</taxon>
        <taxon>Eurotiomycetidae</taxon>
        <taxon>Eurotiales</taxon>
        <taxon>Aspergillaceae</taxon>
        <taxon>Aspergillus</taxon>
        <taxon>Aspergillus subgen. Nidulantes</taxon>
    </lineage>
</organism>
<dbReference type="GO" id="GO:0000981">
    <property type="term" value="F:DNA-binding transcription factor activity, RNA polymerase II-specific"/>
    <property type="evidence" value="ECO:0007669"/>
    <property type="project" value="InterPro"/>
</dbReference>
<dbReference type="InterPro" id="IPR036864">
    <property type="entry name" value="Zn2-C6_fun-type_DNA-bd_sf"/>
</dbReference>